<accession>A0AAV9GF35</accession>
<dbReference type="EMBL" id="MU865960">
    <property type="protein sequence ID" value="KAK4445985.1"/>
    <property type="molecule type" value="Genomic_DNA"/>
</dbReference>
<name>A0AAV9GF35_9PEZI</name>
<reference evidence="1" key="2">
    <citation type="submission" date="2023-05" db="EMBL/GenBank/DDBJ databases">
        <authorList>
            <consortium name="Lawrence Berkeley National Laboratory"/>
            <person name="Steindorff A."/>
            <person name="Hensen N."/>
            <person name="Bonometti L."/>
            <person name="Westerberg I."/>
            <person name="Brannstrom I.O."/>
            <person name="Guillou S."/>
            <person name="Cros-Aarteil S."/>
            <person name="Calhoun S."/>
            <person name="Haridas S."/>
            <person name="Kuo A."/>
            <person name="Mondo S."/>
            <person name="Pangilinan J."/>
            <person name="Riley R."/>
            <person name="Labutti K."/>
            <person name="Andreopoulos B."/>
            <person name="Lipzen A."/>
            <person name="Chen C."/>
            <person name="Yanf M."/>
            <person name="Daum C."/>
            <person name="Ng V."/>
            <person name="Clum A."/>
            <person name="Ohm R."/>
            <person name="Martin F."/>
            <person name="Silar P."/>
            <person name="Natvig D."/>
            <person name="Lalanne C."/>
            <person name="Gautier V."/>
            <person name="Ament-Velasquez S.L."/>
            <person name="Kruys A."/>
            <person name="Hutchinson M.I."/>
            <person name="Powell A.J."/>
            <person name="Barry K."/>
            <person name="Miller A.N."/>
            <person name="Grigoriev I.V."/>
            <person name="Debuchy R."/>
            <person name="Gladieux P."/>
            <person name="Thoren M.H."/>
            <person name="Johannesson H."/>
        </authorList>
    </citation>
    <scope>NUCLEOTIDE SEQUENCE</scope>
    <source>
        <strain evidence="1">PSN243</strain>
    </source>
</reference>
<reference evidence="1" key="1">
    <citation type="journal article" date="2023" name="Mol. Phylogenet. Evol.">
        <title>Genome-scale phylogeny and comparative genomics of the fungal order Sordariales.</title>
        <authorList>
            <person name="Hensen N."/>
            <person name="Bonometti L."/>
            <person name="Westerberg I."/>
            <person name="Brannstrom I.O."/>
            <person name="Guillou S."/>
            <person name="Cros-Aarteil S."/>
            <person name="Calhoun S."/>
            <person name="Haridas S."/>
            <person name="Kuo A."/>
            <person name="Mondo S."/>
            <person name="Pangilinan J."/>
            <person name="Riley R."/>
            <person name="LaButti K."/>
            <person name="Andreopoulos B."/>
            <person name="Lipzen A."/>
            <person name="Chen C."/>
            <person name="Yan M."/>
            <person name="Daum C."/>
            <person name="Ng V."/>
            <person name="Clum A."/>
            <person name="Steindorff A."/>
            <person name="Ohm R.A."/>
            <person name="Martin F."/>
            <person name="Silar P."/>
            <person name="Natvig D.O."/>
            <person name="Lalanne C."/>
            <person name="Gautier V."/>
            <person name="Ament-Velasquez S.L."/>
            <person name="Kruys A."/>
            <person name="Hutchinson M.I."/>
            <person name="Powell A.J."/>
            <person name="Barry K."/>
            <person name="Miller A.N."/>
            <person name="Grigoriev I.V."/>
            <person name="Debuchy R."/>
            <person name="Gladieux P."/>
            <person name="Hiltunen Thoren M."/>
            <person name="Johannesson H."/>
        </authorList>
    </citation>
    <scope>NUCLEOTIDE SEQUENCE</scope>
    <source>
        <strain evidence="1">PSN243</strain>
    </source>
</reference>
<dbReference type="AlphaFoldDB" id="A0AAV9GF35"/>
<organism evidence="1 2">
    <name type="scientific">Podospora aff. communis PSN243</name>
    <dbReference type="NCBI Taxonomy" id="3040156"/>
    <lineage>
        <taxon>Eukaryota</taxon>
        <taxon>Fungi</taxon>
        <taxon>Dikarya</taxon>
        <taxon>Ascomycota</taxon>
        <taxon>Pezizomycotina</taxon>
        <taxon>Sordariomycetes</taxon>
        <taxon>Sordariomycetidae</taxon>
        <taxon>Sordariales</taxon>
        <taxon>Podosporaceae</taxon>
        <taxon>Podospora</taxon>
    </lineage>
</organism>
<sequence>MLKWGFGFISVSATQPAVNCHGLPCSHLAARWKSHVAQSGMRRVDQWFNRALRPGFSDAHDAVSGRAVAKAACQLRGRQIPRRFHRGGGNKFARSTGSSFKLTLSGQAEDKASDSTVPILPTYQHLQHLFPRRETDVTGSGSLWLGRLGHPTWEVTRMEERMSRELDLFDTESELALLPTAPKRDGQTPCSIKQPNLWNTNVTNVQNNKKGAVVHMEMQHCLGSLLYTR</sequence>
<protein>
    <submittedName>
        <fullName evidence="1">Uncharacterized protein</fullName>
    </submittedName>
</protein>
<evidence type="ECO:0000313" key="2">
    <source>
        <dbReference type="Proteomes" id="UP001321760"/>
    </source>
</evidence>
<dbReference type="Proteomes" id="UP001321760">
    <property type="component" value="Unassembled WGS sequence"/>
</dbReference>
<comment type="caution">
    <text evidence="1">The sequence shown here is derived from an EMBL/GenBank/DDBJ whole genome shotgun (WGS) entry which is preliminary data.</text>
</comment>
<gene>
    <name evidence="1" type="ORF">QBC34DRAFT_152629</name>
</gene>
<evidence type="ECO:0000313" key="1">
    <source>
        <dbReference type="EMBL" id="KAK4445985.1"/>
    </source>
</evidence>
<keyword evidence="2" id="KW-1185">Reference proteome</keyword>
<proteinExistence type="predicted"/>